<keyword evidence="1" id="KW-0812">Transmembrane</keyword>
<protein>
    <submittedName>
        <fullName evidence="2">Uncharacterized protein</fullName>
    </submittedName>
</protein>
<reference evidence="2 3" key="1">
    <citation type="journal article" date="2010" name="DNA Res.">
        <title>Genome sequence of Kitasatospora setae NBRC 14216T: an evolutionary snapshot of the family Streptomycetaceae.</title>
        <authorList>
            <person name="Ichikawa N."/>
            <person name="Oguchi A."/>
            <person name="Ikeda H."/>
            <person name="Ishikawa J."/>
            <person name="Kitani S."/>
            <person name="Watanabe Y."/>
            <person name="Nakamura S."/>
            <person name="Katano Y."/>
            <person name="Kishi E."/>
            <person name="Sasagawa M."/>
            <person name="Ankai A."/>
            <person name="Fukui S."/>
            <person name="Hashimoto Y."/>
            <person name="Kamata S."/>
            <person name="Otoguro M."/>
            <person name="Tanikawa S."/>
            <person name="Nihira T."/>
            <person name="Horinouchi S."/>
            <person name="Ohnishi Y."/>
            <person name="Hayakawa M."/>
            <person name="Kuzuyama T."/>
            <person name="Arisawa A."/>
            <person name="Nomoto F."/>
            <person name="Miura H."/>
            <person name="Takahashi Y."/>
            <person name="Fujita N."/>
        </authorList>
    </citation>
    <scope>NUCLEOTIDE SEQUENCE [LARGE SCALE GENOMIC DNA]</scope>
    <source>
        <strain evidence="3">ATCC 33774 / DSM 43861 / JCM 3304 / KCC A-0304 / NBRC 14216 / KM-6054</strain>
    </source>
</reference>
<dbReference type="AlphaFoldDB" id="E4N8C4"/>
<dbReference type="STRING" id="452652.KSE_16300"/>
<proteinExistence type="predicted"/>
<keyword evidence="1" id="KW-1133">Transmembrane helix</keyword>
<dbReference type="eggNOG" id="ENOG5031UC4">
    <property type="taxonomic scope" value="Bacteria"/>
</dbReference>
<evidence type="ECO:0000313" key="2">
    <source>
        <dbReference type="EMBL" id="BAJ27455.1"/>
    </source>
</evidence>
<sequence>MADTRSDRAVTRRSSVFGGCALRRHQPLLALVGLACVGMGIAVAVLVPETDGPAWAMAVVGCLAAGLLLLARIGLALLRPGGGATP</sequence>
<name>E4N8C4_KITSK</name>
<feature type="transmembrane region" description="Helical" evidence="1">
    <location>
        <begin position="28"/>
        <end position="48"/>
    </location>
</feature>
<organism evidence="2 3">
    <name type="scientific">Kitasatospora setae (strain ATCC 33774 / DSM 43861 / JCM 3304 / KCC A-0304 / NBRC 14216 / KM-6054)</name>
    <name type="common">Streptomyces setae</name>
    <dbReference type="NCBI Taxonomy" id="452652"/>
    <lineage>
        <taxon>Bacteria</taxon>
        <taxon>Bacillati</taxon>
        <taxon>Actinomycetota</taxon>
        <taxon>Actinomycetes</taxon>
        <taxon>Kitasatosporales</taxon>
        <taxon>Streptomycetaceae</taxon>
        <taxon>Kitasatospora</taxon>
    </lineage>
</organism>
<evidence type="ECO:0000313" key="3">
    <source>
        <dbReference type="Proteomes" id="UP000007076"/>
    </source>
</evidence>
<evidence type="ECO:0000256" key="1">
    <source>
        <dbReference type="SAM" id="Phobius"/>
    </source>
</evidence>
<dbReference type="Proteomes" id="UP000007076">
    <property type="component" value="Chromosome"/>
</dbReference>
<feature type="transmembrane region" description="Helical" evidence="1">
    <location>
        <begin position="54"/>
        <end position="78"/>
    </location>
</feature>
<gene>
    <name evidence="2" type="ordered locus">KSE_16300</name>
</gene>
<accession>E4N8C4</accession>
<dbReference type="EMBL" id="AP010968">
    <property type="protein sequence ID" value="BAJ27455.1"/>
    <property type="molecule type" value="Genomic_DNA"/>
</dbReference>
<keyword evidence="3" id="KW-1185">Reference proteome</keyword>
<dbReference type="RefSeq" id="WP_014134773.1">
    <property type="nucleotide sequence ID" value="NC_016109.1"/>
</dbReference>
<dbReference type="HOGENOM" id="CLU_2734677_0_0_11"/>
<dbReference type="PATRIC" id="fig|452652.3.peg.1631"/>
<dbReference type="KEGG" id="ksk:KSE_16300"/>
<keyword evidence="1" id="KW-0472">Membrane</keyword>